<dbReference type="GO" id="GO:0016042">
    <property type="term" value="P:lipid catabolic process"/>
    <property type="evidence" value="ECO:0007669"/>
    <property type="project" value="UniProtKB-KW"/>
</dbReference>
<proteinExistence type="predicted"/>
<accession>A0AA39K2W3</accession>
<keyword evidence="3" id="KW-0443">Lipid metabolism</keyword>
<protein>
    <submittedName>
        <fullName evidence="6">FabD/lysophospholipase-like protein</fullName>
    </submittedName>
</protein>
<feature type="short sequence motif" description="GXGXXG" evidence="4">
    <location>
        <begin position="45"/>
        <end position="50"/>
    </location>
</feature>
<dbReference type="CDD" id="cd07216">
    <property type="entry name" value="Pat17_PNPLA8_PNPLA9_like3"/>
    <property type="match status" value="1"/>
</dbReference>
<name>A0AA39K2W3_ARMTA</name>
<evidence type="ECO:0000259" key="5">
    <source>
        <dbReference type="PROSITE" id="PS51635"/>
    </source>
</evidence>
<dbReference type="AlphaFoldDB" id="A0AA39K2W3"/>
<organism evidence="6 7">
    <name type="scientific">Armillaria tabescens</name>
    <name type="common">Ringless honey mushroom</name>
    <name type="synonym">Agaricus tabescens</name>
    <dbReference type="NCBI Taxonomy" id="1929756"/>
    <lineage>
        <taxon>Eukaryota</taxon>
        <taxon>Fungi</taxon>
        <taxon>Dikarya</taxon>
        <taxon>Basidiomycota</taxon>
        <taxon>Agaricomycotina</taxon>
        <taxon>Agaricomycetes</taxon>
        <taxon>Agaricomycetidae</taxon>
        <taxon>Agaricales</taxon>
        <taxon>Marasmiineae</taxon>
        <taxon>Physalacriaceae</taxon>
        <taxon>Desarmillaria</taxon>
    </lineage>
</organism>
<dbReference type="Gene3D" id="3.40.1090.10">
    <property type="entry name" value="Cytosolic phospholipase A2 catalytic domain"/>
    <property type="match status" value="1"/>
</dbReference>
<dbReference type="PROSITE" id="PS51635">
    <property type="entry name" value="PNPLA"/>
    <property type="match status" value="1"/>
</dbReference>
<feature type="short sequence motif" description="DGA/G" evidence="4">
    <location>
        <begin position="230"/>
        <end position="232"/>
    </location>
</feature>
<keyword evidence="2" id="KW-0442">Lipid degradation</keyword>
<evidence type="ECO:0000313" key="6">
    <source>
        <dbReference type="EMBL" id="KAK0451243.1"/>
    </source>
</evidence>
<gene>
    <name evidence="6" type="ORF">EV420DRAFT_729072</name>
</gene>
<dbReference type="SUPFAM" id="SSF52151">
    <property type="entry name" value="FabD/lysophospholipase-like"/>
    <property type="match status" value="1"/>
</dbReference>
<sequence length="377" mass="41945">MALGSVRVRPGFMWSCTGLLSSQLKLVMAESHFSERGLRLLSIDGGGIRGLSPLFILRNLMWRIRMANDLDYTPRPCEYFDLIGGTNTGGLIALMLGCLSMSVEEAIACWEQFSVKGFDDTKGFGIHDGKYKASSFEDILKSIVKDHTESHNPEVEMMEESAAACKAFVCAMNADNMNALIPVLFRTYYHPKEAPRDCKIWEAGRATCAMPVLFKRIEIGSQYMKQSYIDGGVGCNNPAKMVLKEARDVFPAREIVCLLSIGTGYPKTIAIRAAARSHLSNSVDDVGKALMDIATDCEETAQDLAKKYCDIPDVYFRLNVQRGMEQIMPEQWDHLSQVEAHTDQYLKDANIDPIVEKIVKILVEGGPNFDISTRSSQ</sequence>
<evidence type="ECO:0000256" key="2">
    <source>
        <dbReference type="ARBA" id="ARBA00022963"/>
    </source>
</evidence>
<comment type="caution">
    <text evidence="4">Lacks conserved residue(s) required for the propagation of feature annotation.</text>
</comment>
<dbReference type="GO" id="GO:0046486">
    <property type="term" value="P:glycerolipid metabolic process"/>
    <property type="evidence" value="ECO:0007669"/>
    <property type="project" value="UniProtKB-ARBA"/>
</dbReference>
<dbReference type="InterPro" id="IPR016035">
    <property type="entry name" value="Acyl_Trfase/lysoPLipase"/>
</dbReference>
<dbReference type="Pfam" id="PF01734">
    <property type="entry name" value="Patatin"/>
    <property type="match status" value="1"/>
</dbReference>
<evidence type="ECO:0000256" key="1">
    <source>
        <dbReference type="ARBA" id="ARBA00022801"/>
    </source>
</evidence>
<keyword evidence="1" id="KW-0378">Hydrolase</keyword>
<dbReference type="GeneID" id="85366790"/>
<evidence type="ECO:0000313" key="7">
    <source>
        <dbReference type="Proteomes" id="UP001175211"/>
    </source>
</evidence>
<dbReference type="EMBL" id="JAUEPS010000034">
    <property type="protein sequence ID" value="KAK0451243.1"/>
    <property type="molecule type" value="Genomic_DNA"/>
</dbReference>
<evidence type="ECO:0000256" key="3">
    <source>
        <dbReference type="ARBA" id="ARBA00023098"/>
    </source>
</evidence>
<keyword evidence="7" id="KW-1185">Reference proteome</keyword>
<dbReference type="RefSeq" id="XP_060327580.1">
    <property type="nucleotide sequence ID" value="XM_060483242.1"/>
</dbReference>
<dbReference type="Proteomes" id="UP001175211">
    <property type="component" value="Unassembled WGS sequence"/>
</dbReference>
<dbReference type="InterPro" id="IPR002641">
    <property type="entry name" value="PNPLA_dom"/>
</dbReference>
<reference evidence="6" key="1">
    <citation type="submission" date="2023-06" db="EMBL/GenBank/DDBJ databases">
        <authorList>
            <consortium name="Lawrence Berkeley National Laboratory"/>
            <person name="Ahrendt S."/>
            <person name="Sahu N."/>
            <person name="Indic B."/>
            <person name="Wong-Bajracharya J."/>
            <person name="Merenyi Z."/>
            <person name="Ke H.-M."/>
            <person name="Monk M."/>
            <person name="Kocsube S."/>
            <person name="Drula E."/>
            <person name="Lipzen A."/>
            <person name="Balint B."/>
            <person name="Henrissat B."/>
            <person name="Andreopoulos B."/>
            <person name="Martin F.M."/>
            <person name="Harder C.B."/>
            <person name="Rigling D."/>
            <person name="Ford K.L."/>
            <person name="Foster G.D."/>
            <person name="Pangilinan J."/>
            <person name="Papanicolaou A."/>
            <person name="Barry K."/>
            <person name="LaButti K."/>
            <person name="Viragh M."/>
            <person name="Koriabine M."/>
            <person name="Yan M."/>
            <person name="Riley R."/>
            <person name="Champramary S."/>
            <person name="Plett K.L."/>
            <person name="Tsai I.J."/>
            <person name="Slot J."/>
            <person name="Sipos G."/>
            <person name="Plett J."/>
            <person name="Nagy L.G."/>
            <person name="Grigoriev I.V."/>
        </authorList>
    </citation>
    <scope>NUCLEOTIDE SEQUENCE</scope>
    <source>
        <strain evidence="6">CCBAS 213</strain>
    </source>
</reference>
<dbReference type="PANTHER" id="PTHR24185">
    <property type="entry name" value="CALCIUM-INDEPENDENT PHOSPHOLIPASE A2-GAMMA"/>
    <property type="match status" value="1"/>
</dbReference>
<dbReference type="GO" id="GO:0016020">
    <property type="term" value="C:membrane"/>
    <property type="evidence" value="ECO:0007669"/>
    <property type="project" value="TreeGrafter"/>
</dbReference>
<dbReference type="GO" id="GO:0019369">
    <property type="term" value="P:arachidonate metabolic process"/>
    <property type="evidence" value="ECO:0007669"/>
    <property type="project" value="TreeGrafter"/>
</dbReference>
<evidence type="ECO:0000256" key="4">
    <source>
        <dbReference type="PROSITE-ProRule" id="PRU01161"/>
    </source>
</evidence>
<comment type="caution">
    <text evidence="6">The sequence shown here is derived from an EMBL/GenBank/DDBJ whole genome shotgun (WGS) entry which is preliminary data.</text>
</comment>
<dbReference type="GO" id="GO:0047499">
    <property type="term" value="F:calcium-independent phospholipase A2 activity"/>
    <property type="evidence" value="ECO:0007669"/>
    <property type="project" value="TreeGrafter"/>
</dbReference>
<feature type="domain" description="PNPLA" evidence="5">
    <location>
        <begin position="41"/>
        <end position="243"/>
    </location>
</feature>
<dbReference type="PANTHER" id="PTHR24185:SF1">
    <property type="entry name" value="CALCIUM-INDEPENDENT PHOSPHOLIPASE A2-GAMMA"/>
    <property type="match status" value="1"/>
</dbReference>